<dbReference type="EMBL" id="CAVMJV010000008">
    <property type="protein sequence ID" value="CAK5037897.1"/>
    <property type="molecule type" value="Genomic_DNA"/>
</dbReference>
<keyword evidence="2" id="KW-1185">Reference proteome</keyword>
<protein>
    <submittedName>
        <fullName evidence="1">Uncharacterized protein</fullName>
    </submittedName>
</protein>
<evidence type="ECO:0000313" key="2">
    <source>
        <dbReference type="Proteomes" id="UP001497535"/>
    </source>
</evidence>
<reference evidence="1" key="1">
    <citation type="submission" date="2023-11" db="EMBL/GenBank/DDBJ databases">
        <authorList>
            <person name="Poullet M."/>
        </authorList>
    </citation>
    <scope>NUCLEOTIDE SEQUENCE</scope>
    <source>
        <strain evidence="1">E1834</strain>
    </source>
</reference>
<dbReference type="Proteomes" id="UP001497535">
    <property type="component" value="Unassembled WGS sequence"/>
</dbReference>
<sequence length="113" mass="12843">MQRYRTKSSSSQNSAKKKIISKMTSGQAKIGKLAPEFTTDAVVDSDFKTVSLSDYKGKYVVLFFYPLDFTFVCPTEIIAFSERSGDFTKINVQLLACSTDSKFRFFIFIIFNI</sequence>
<name>A0ACB0YAQ1_MELEN</name>
<gene>
    <name evidence="1" type="ORF">MENTE1834_LOCUS9465</name>
</gene>
<accession>A0ACB0YAQ1</accession>
<comment type="caution">
    <text evidence="1">The sequence shown here is derived from an EMBL/GenBank/DDBJ whole genome shotgun (WGS) entry which is preliminary data.</text>
</comment>
<proteinExistence type="predicted"/>
<evidence type="ECO:0000313" key="1">
    <source>
        <dbReference type="EMBL" id="CAK5037897.1"/>
    </source>
</evidence>
<organism evidence="1 2">
    <name type="scientific">Meloidogyne enterolobii</name>
    <name type="common">Root-knot nematode worm</name>
    <name type="synonym">Meloidogyne mayaguensis</name>
    <dbReference type="NCBI Taxonomy" id="390850"/>
    <lineage>
        <taxon>Eukaryota</taxon>
        <taxon>Metazoa</taxon>
        <taxon>Ecdysozoa</taxon>
        <taxon>Nematoda</taxon>
        <taxon>Chromadorea</taxon>
        <taxon>Rhabditida</taxon>
        <taxon>Tylenchina</taxon>
        <taxon>Tylenchomorpha</taxon>
        <taxon>Tylenchoidea</taxon>
        <taxon>Meloidogynidae</taxon>
        <taxon>Meloidogyninae</taxon>
        <taxon>Meloidogyne</taxon>
    </lineage>
</organism>